<accession>A0A0B5F553</accession>
<dbReference type="Pfam" id="PF07690">
    <property type="entry name" value="MFS_1"/>
    <property type="match status" value="1"/>
</dbReference>
<keyword evidence="5 7" id="KW-0472">Membrane</keyword>
<feature type="transmembrane region" description="Helical" evidence="7">
    <location>
        <begin position="426"/>
        <end position="444"/>
    </location>
</feature>
<keyword evidence="2" id="KW-1003">Cell membrane</keyword>
<proteinExistence type="predicted"/>
<feature type="transmembrane region" description="Helical" evidence="7">
    <location>
        <begin position="155"/>
        <end position="175"/>
    </location>
</feature>
<dbReference type="Gene3D" id="1.20.1250.20">
    <property type="entry name" value="MFS general substrate transporter like domains"/>
    <property type="match status" value="1"/>
</dbReference>
<keyword evidence="3 7" id="KW-0812">Transmembrane</keyword>
<keyword evidence="4 7" id="KW-1133">Transmembrane helix</keyword>
<keyword evidence="9" id="KW-1185">Reference proteome</keyword>
<dbReference type="GO" id="GO:0005886">
    <property type="term" value="C:plasma membrane"/>
    <property type="evidence" value="ECO:0007669"/>
    <property type="project" value="UniProtKB-SubCell"/>
</dbReference>
<reference evidence="8 9" key="1">
    <citation type="submission" date="2015-01" db="EMBL/GenBank/DDBJ databases">
        <title>Enhanced salinomycin production by adjusting the supply of polyketide extender units in Streptomyce albus DSM 41398.</title>
        <authorList>
            <person name="Lu C."/>
        </authorList>
    </citation>
    <scope>NUCLEOTIDE SEQUENCE [LARGE SCALE GENOMIC DNA]</scope>
    <source>
        <strain evidence="9">ATCC 21838 / DSM 41398 / FERM P-419 / JCM 4703 / NBRC 107858</strain>
    </source>
</reference>
<dbReference type="PANTHER" id="PTHR23513:SF11">
    <property type="entry name" value="STAPHYLOFERRIN A TRANSPORTER"/>
    <property type="match status" value="1"/>
</dbReference>
<organism evidence="8 9">
    <name type="scientific">Streptomyces albus (strain ATCC 21838 / DSM 41398 / FERM P-419 / JCM 4703 / NBRC 107858)</name>
    <dbReference type="NCBI Taxonomy" id="1081613"/>
    <lineage>
        <taxon>Bacteria</taxon>
        <taxon>Bacillati</taxon>
        <taxon>Actinomycetota</taxon>
        <taxon>Actinomycetes</taxon>
        <taxon>Kitasatosporales</taxon>
        <taxon>Streptomycetaceae</taxon>
        <taxon>Streptomyces</taxon>
    </lineage>
</organism>
<comment type="subcellular location">
    <subcellularLocation>
        <location evidence="1">Cell membrane</location>
        <topology evidence="1">Multi-pass membrane protein</topology>
    </subcellularLocation>
</comment>
<evidence type="ECO:0000256" key="5">
    <source>
        <dbReference type="ARBA" id="ARBA00023136"/>
    </source>
</evidence>
<feature type="compositionally biased region" description="Basic and acidic residues" evidence="6">
    <location>
        <begin position="253"/>
        <end position="263"/>
    </location>
</feature>
<feature type="transmembrane region" description="Helical" evidence="7">
    <location>
        <begin position="396"/>
        <end position="420"/>
    </location>
</feature>
<name>A0A0B5F553_STRA4</name>
<evidence type="ECO:0000256" key="1">
    <source>
        <dbReference type="ARBA" id="ARBA00004651"/>
    </source>
</evidence>
<evidence type="ECO:0000256" key="3">
    <source>
        <dbReference type="ARBA" id="ARBA00022692"/>
    </source>
</evidence>
<evidence type="ECO:0000256" key="2">
    <source>
        <dbReference type="ARBA" id="ARBA00022475"/>
    </source>
</evidence>
<evidence type="ECO:0000256" key="7">
    <source>
        <dbReference type="SAM" id="Phobius"/>
    </source>
</evidence>
<feature type="transmembrane region" description="Helical" evidence="7">
    <location>
        <begin position="542"/>
        <end position="562"/>
    </location>
</feature>
<protein>
    <submittedName>
        <fullName evidence="8">Major facilitator superfamily protein</fullName>
    </submittedName>
</protein>
<feature type="transmembrane region" description="Helical" evidence="7">
    <location>
        <begin position="512"/>
        <end position="536"/>
    </location>
</feature>
<dbReference type="InterPro" id="IPR036259">
    <property type="entry name" value="MFS_trans_sf"/>
</dbReference>
<feature type="region of interest" description="Disordered" evidence="6">
    <location>
        <begin position="241"/>
        <end position="270"/>
    </location>
</feature>
<dbReference type="GO" id="GO:0022857">
    <property type="term" value="F:transmembrane transporter activity"/>
    <property type="evidence" value="ECO:0007669"/>
    <property type="project" value="InterPro"/>
</dbReference>
<feature type="region of interest" description="Disordered" evidence="6">
    <location>
        <begin position="568"/>
        <end position="589"/>
    </location>
</feature>
<dbReference type="PANTHER" id="PTHR23513">
    <property type="entry name" value="INTEGRAL MEMBRANE EFFLUX PROTEIN-RELATED"/>
    <property type="match status" value="1"/>
</dbReference>
<dbReference type="InterPro" id="IPR011701">
    <property type="entry name" value="MFS"/>
</dbReference>
<evidence type="ECO:0000256" key="4">
    <source>
        <dbReference type="ARBA" id="ARBA00022989"/>
    </source>
</evidence>
<dbReference type="PRINTS" id="PR00173">
    <property type="entry name" value="EDTRNSPORT"/>
</dbReference>
<feature type="transmembrane region" description="Helical" evidence="7">
    <location>
        <begin position="456"/>
        <end position="472"/>
    </location>
</feature>
<evidence type="ECO:0000313" key="8">
    <source>
        <dbReference type="EMBL" id="AJE86705.1"/>
    </source>
</evidence>
<dbReference type="KEGG" id="sals:SLNWT_6329"/>
<dbReference type="EMBL" id="CP010519">
    <property type="protein sequence ID" value="AJE86705.1"/>
    <property type="molecule type" value="Genomic_DNA"/>
</dbReference>
<feature type="transmembrane region" description="Helical" evidence="7">
    <location>
        <begin position="130"/>
        <end position="149"/>
    </location>
</feature>
<dbReference type="SUPFAM" id="SSF103473">
    <property type="entry name" value="MFS general substrate transporter"/>
    <property type="match status" value="1"/>
</dbReference>
<feature type="transmembrane region" description="Helical" evidence="7">
    <location>
        <begin position="478"/>
        <end position="500"/>
    </location>
</feature>
<feature type="transmembrane region" description="Helical" evidence="7">
    <location>
        <begin position="102"/>
        <end position="121"/>
    </location>
</feature>
<gene>
    <name evidence="8" type="ORF">SLNWT_6329</name>
</gene>
<evidence type="ECO:0000313" key="9">
    <source>
        <dbReference type="Proteomes" id="UP000031523"/>
    </source>
</evidence>
<dbReference type="AlphaFoldDB" id="A0A0B5F553"/>
<evidence type="ECO:0000256" key="6">
    <source>
        <dbReference type="SAM" id="MobiDB-lite"/>
    </source>
</evidence>
<feature type="compositionally biased region" description="Basic and acidic residues" evidence="6">
    <location>
        <begin position="19"/>
        <end position="64"/>
    </location>
</feature>
<sequence>MLPMRNRPPGGPGHPPRAWSDRLPRTRPDRLPRTRPDRLPRARLERSAGARPDRSAGARPDRTPRVYLGGAASARTGDELCGPALLLTALAVTGSAARASGLLAALTAAAALGGPLLGALLDRSARPGRLLALALGGHAAALLLLLVSLGRAPFVLSAALAGCAGLLGPALSGGWTSQLPRLVSPEDLARANARDAMTFQFAALAGPALAGTAAALAGAPYGVLLAALLIGAAAPVALRLPPRGGASGGRPGEQSRTRPEGRTPDGTAVCPPGTAAQLPADLRDLAPRPALPGRVPRLPSCVSDLVPSRTPPRLTAQLPSVFRHLAPIRRLPGLMAQLPVCVRALAAVRTLPDLAARFRVGARAKSATWAPPGLAAELRAGVRALGATRALARATAASVCGCAGEGAFLACVPLLGAAAFGAPGRGAYLLTAAALVSLLSNALLARRASLVRPELLLFWTPLALAAACLLAATGVPLLLLAAVLPLGAAGGPQLTALFAVRHRDAPHSLHAQVFTTGASLKITGFAAGTGLAGLLATFSVPAALLAAAALHALGALVCLPLLTRRGSGRTPGGTERAARAPESGPAHGS</sequence>
<dbReference type="Proteomes" id="UP000031523">
    <property type="component" value="Chromosome"/>
</dbReference>
<feature type="region of interest" description="Disordered" evidence="6">
    <location>
        <begin position="1"/>
        <end position="65"/>
    </location>
</feature>